<dbReference type="AlphaFoldDB" id="A0A1G1XYP5"/>
<dbReference type="EMBL" id="MHIC01000019">
    <property type="protein sequence ID" value="OGY45054.1"/>
    <property type="molecule type" value="Genomic_DNA"/>
</dbReference>
<feature type="transmembrane region" description="Helical" evidence="1">
    <location>
        <begin position="21"/>
        <end position="47"/>
    </location>
</feature>
<organism evidence="2 3">
    <name type="scientific">Candidatus Buchananbacteria bacterium RIFCSPHIGHO2_01_FULL_39_8</name>
    <dbReference type="NCBI Taxonomy" id="1797533"/>
    <lineage>
        <taxon>Bacteria</taxon>
        <taxon>Candidatus Buchananiibacteriota</taxon>
    </lineage>
</organism>
<keyword evidence="1" id="KW-0472">Membrane</keyword>
<proteinExistence type="predicted"/>
<comment type="caution">
    <text evidence="2">The sequence shown here is derived from an EMBL/GenBank/DDBJ whole genome shotgun (WGS) entry which is preliminary data.</text>
</comment>
<evidence type="ECO:0000256" key="1">
    <source>
        <dbReference type="SAM" id="Phobius"/>
    </source>
</evidence>
<name>A0A1G1XYP5_9BACT</name>
<gene>
    <name evidence="2" type="ORF">A2731_00265</name>
</gene>
<accession>A0A1G1XYP5</accession>
<keyword evidence="1" id="KW-1133">Transmembrane helix</keyword>
<evidence type="ECO:0000313" key="2">
    <source>
        <dbReference type="EMBL" id="OGY45054.1"/>
    </source>
</evidence>
<evidence type="ECO:0000313" key="3">
    <source>
        <dbReference type="Proteomes" id="UP000176241"/>
    </source>
</evidence>
<dbReference type="Proteomes" id="UP000176241">
    <property type="component" value="Unassembled WGS sequence"/>
</dbReference>
<sequence>MFEKIPGSQAVGVATKTKTKVANILLLTLMVGTATVMGSLMLAAALVTSLRGDFQIAASNPITIEFVDSQTGTAYPNGTTFLYGNDPILRVGINEEPGLVIWGLNNSNPVKEESPGLSQCNGDGYWYISSEAWGDCPFKVYSYDPNNIKESEGSFLEPGSYTVTVKAYINDQEIGNSATFKIGFINFVSPQAGQTYNNPQILKVQIAGNPVIVFYGLNGSEEKGDTELVPFLDDGYWYIPPEELNNPGKIQFQPGVNTIKVIVQTGEFDTQEESIQVTYVLPVISNVRATNITYNSSTVKFHVEGRTLTNPSVVYGMTTAYGNSAPSILTNVTATGFDGTAVLSRLSDNTTYHFKIVLDLGTDMEFSDNKDYTFTTPIFISGACIVDNCSMGNQLPNYNSPDVGDCYAKIHIPGVNVVGAFLNPAPGTLRYECTKEKYDMLTPQLCAVNVTPYTYGVITFNPDGTWASIGGPNKTPGSGLDNEQHQCPPTGVCLIRNSSTSVPNYFSPDLGSGYAKISLPGVNDLATLKQKCTDENDDPNENIYQSLMNEYCTSTSTSGITPSPVQRQVVIYKSDGSHDQSTCDDSGCDFVSCP</sequence>
<reference evidence="2 3" key="1">
    <citation type="journal article" date="2016" name="Nat. Commun.">
        <title>Thousands of microbial genomes shed light on interconnected biogeochemical processes in an aquifer system.</title>
        <authorList>
            <person name="Anantharaman K."/>
            <person name="Brown C.T."/>
            <person name="Hug L.A."/>
            <person name="Sharon I."/>
            <person name="Castelle C.J."/>
            <person name="Probst A.J."/>
            <person name="Thomas B.C."/>
            <person name="Singh A."/>
            <person name="Wilkins M.J."/>
            <person name="Karaoz U."/>
            <person name="Brodie E.L."/>
            <person name="Williams K.H."/>
            <person name="Hubbard S.S."/>
            <person name="Banfield J.F."/>
        </authorList>
    </citation>
    <scope>NUCLEOTIDE SEQUENCE [LARGE SCALE GENOMIC DNA]</scope>
</reference>
<keyword evidence="1" id="KW-0812">Transmembrane</keyword>
<protein>
    <submittedName>
        <fullName evidence="2">Uncharacterized protein</fullName>
    </submittedName>
</protein>